<dbReference type="PANTHER" id="PTHR13487:SF3">
    <property type="entry name" value="REVERSION-INDUCING CYSTEINE-RICH PROTEIN WITH KAZAL MOTIFS"/>
    <property type="match status" value="1"/>
</dbReference>
<keyword evidence="12" id="KW-0449">Lipoprotein</keyword>
<keyword evidence="8" id="KW-0722">Serine protease inhibitor</keyword>
<evidence type="ECO:0000256" key="3">
    <source>
        <dbReference type="ARBA" id="ARBA00022622"/>
    </source>
</evidence>
<dbReference type="GO" id="GO:0030198">
    <property type="term" value="P:extracellular matrix organization"/>
    <property type="evidence" value="ECO:0007669"/>
    <property type="project" value="TreeGrafter"/>
</dbReference>
<dbReference type="GO" id="GO:0004867">
    <property type="term" value="F:serine-type endopeptidase inhibitor activity"/>
    <property type="evidence" value="ECO:0007669"/>
    <property type="project" value="UniProtKB-KW"/>
</dbReference>
<evidence type="ECO:0000256" key="2">
    <source>
        <dbReference type="ARBA" id="ARBA00022475"/>
    </source>
</evidence>
<feature type="domain" description="Kazal-like" evidence="15">
    <location>
        <begin position="88"/>
        <end position="134"/>
    </location>
</feature>
<evidence type="ECO:0000256" key="11">
    <source>
        <dbReference type="ARBA" id="ARBA00023180"/>
    </source>
</evidence>
<dbReference type="Gene3D" id="3.30.60.30">
    <property type="match status" value="1"/>
</dbReference>
<dbReference type="PANTHER" id="PTHR13487">
    <property type="entry name" value="SERINE PROTEASE INHIBITOR"/>
    <property type="match status" value="1"/>
</dbReference>
<dbReference type="AlphaFoldDB" id="A0A7J5XGU1"/>
<comment type="similarity">
    <text evidence="13">Belongs to the RECK family.</text>
</comment>
<keyword evidence="17" id="KW-1185">Reference proteome</keyword>
<dbReference type="InterPro" id="IPR056977">
    <property type="entry name" value="FnI_RECK"/>
</dbReference>
<keyword evidence="11" id="KW-0325">Glycoprotein</keyword>
<dbReference type="Proteomes" id="UP000518266">
    <property type="component" value="Unassembled WGS sequence"/>
</dbReference>
<organism evidence="16 17">
    <name type="scientific">Dissostichus mawsoni</name>
    <name type="common">Antarctic cod</name>
    <dbReference type="NCBI Taxonomy" id="36200"/>
    <lineage>
        <taxon>Eukaryota</taxon>
        <taxon>Metazoa</taxon>
        <taxon>Chordata</taxon>
        <taxon>Craniata</taxon>
        <taxon>Vertebrata</taxon>
        <taxon>Euteleostomi</taxon>
        <taxon>Actinopterygii</taxon>
        <taxon>Neopterygii</taxon>
        <taxon>Teleostei</taxon>
        <taxon>Neoteleostei</taxon>
        <taxon>Acanthomorphata</taxon>
        <taxon>Eupercaria</taxon>
        <taxon>Perciformes</taxon>
        <taxon>Notothenioidei</taxon>
        <taxon>Nototheniidae</taxon>
        <taxon>Dissostichus</taxon>
    </lineage>
</organism>
<keyword evidence="7" id="KW-0677">Repeat</keyword>
<name>A0A7J5XGU1_DISMA</name>
<evidence type="ECO:0000256" key="4">
    <source>
        <dbReference type="ARBA" id="ARBA00022687"/>
    </source>
</evidence>
<evidence type="ECO:0000256" key="5">
    <source>
        <dbReference type="ARBA" id="ARBA00022690"/>
    </source>
</evidence>
<dbReference type="Pfam" id="PF25028">
    <property type="entry name" value="FnI_RECK"/>
    <property type="match status" value="1"/>
</dbReference>
<evidence type="ECO:0000313" key="17">
    <source>
        <dbReference type="Proteomes" id="UP000518266"/>
    </source>
</evidence>
<gene>
    <name evidence="16" type="ORF">F7725_028405</name>
</gene>
<proteinExistence type="inferred from homology"/>
<evidence type="ECO:0000313" key="16">
    <source>
        <dbReference type="EMBL" id="KAF3835847.1"/>
    </source>
</evidence>
<dbReference type="InterPro" id="IPR036058">
    <property type="entry name" value="Kazal_dom_sf"/>
</dbReference>
<evidence type="ECO:0000256" key="1">
    <source>
        <dbReference type="ARBA" id="ARBA00004609"/>
    </source>
</evidence>
<comment type="subcellular location">
    <subcellularLocation>
        <location evidence="1">Cell membrane</location>
        <topology evidence="1">Lipid-anchor</topology>
        <topology evidence="1">GPI-anchor</topology>
    </subcellularLocation>
</comment>
<keyword evidence="6" id="KW-0732">Signal</keyword>
<dbReference type="SMART" id="SM00280">
    <property type="entry name" value="KAZAL"/>
    <property type="match status" value="2"/>
</dbReference>
<dbReference type="PROSITE" id="PS51465">
    <property type="entry name" value="KAZAL_2"/>
    <property type="match status" value="1"/>
</dbReference>
<reference evidence="16 17" key="1">
    <citation type="submission" date="2020-03" db="EMBL/GenBank/DDBJ databases">
        <title>Dissostichus mawsoni Genome sequencing and assembly.</title>
        <authorList>
            <person name="Park H."/>
        </authorList>
    </citation>
    <scope>NUCLEOTIDE SEQUENCE [LARGE SCALE GENOMIC DNA]</scope>
    <source>
        <strain evidence="16">DM0001</strain>
        <tissue evidence="16">Muscle</tissue>
    </source>
</reference>
<dbReference type="PROSITE" id="PS00282">
    <property type="entry name" value="KAZAL_1"/>
    <property type="match status" value="1"/>
</dbReference>
<evidence type="ECO:0000256" key="13">
    <source>
        <dbReference type="ARBA" id="ARBA00061636"/>
    </source>
</evidence>
<evidence type="ECO:0000256" key="12">
    <source>
        <dbReference type="ARBA" id="ARBA00023288"/>
    </source>
</evidence>
<keyword evidence="3" id="KW-0336">GPI-anchor</keyword>
<dbReference type="FunFam" id="3.30.60.30:FF:000011">
    <property type="entry name" value="reversion-inducing cysteine-rich protein with Kazal motifs isoform X1"/>
    <property type="match status" value="1"/>
</dbReference>
<accession>A0A7J5XGU1</accession>
<dbReference type="EMBL" id="JAAKFY010000024">
    <property type="protein sequence ID" value="KAF3835847.1"/>
    <property type="molecule type" value="Genomic_DNA"/>
</dbReference>
<dbReference type="InterPro" id="IPR039016">
    <property type="entry name" value="RECK"/>
</dbReference>
<evidence type="ECO:0000259" key="15">
    <source>
        <dbReference type="PROSITE" id="PS51465"/>
    </source>
</evidence>
<protein>
    <recommendedName>
        <fullName evidence="14">Reversion-inducing cysteine-rich protein with Kazal motifs</fullName>
    </recommendedName>
</protein>
<evidence type="ECO:0000256" key="10">
    <source>
        <dbReference type="ARBA" id="ARBA00023157"/>
    </source>
</evidence>
<evidence type="ECO:0000256" key="6">
    <source>
        <dbReference type="ARBA" id="ARBA00022729"/>
    </source>
</evidence>
<evidence type="ECO:0000256" key="7">
    <source>
        <dbReference type="ARBA" id="ARBA00022737"/>
    </source>
</evidence>
<dbReference type="InterPro" id="IPR002350">
    <property type="entry name" value="Kazal_dom"/>
</dbReference>
<keyword evidence="4" id="KW-0879">Wnt signaling pathway</keyword>
<evidence type="ECO:0000256" key="14">
    <source>
        <dbReference type="ARBA" id="ARBA00073829"/>
    </source>
</evidence>
<dbReference type="Pfam" id="PF07648">
    <property type="entry name" value="Kazal_2"/>
    <property type="match status" value="2"/>
</dbReference>
<keyword evidence="5" id="KW-0646">Protease inhibitor</keyword>
<keyword evidence="9" id="KW-0472">Membrane</keyword>
<evidence type="ECO:0000256" key="9">
    <source>
        <dbReference type="ARBA" id="ARBA00023136"/>
    </source>
</evidence>
<dbReference type="GO" id="GO:0098552">
    <property type="term" value="C:side of membrane"/>
    <property type="evidence" value="ECO:0007669"/>
    <property type="project" value="UniProtKB-KW"/>
</dbReference>
<sequence length="239" mass="25609">MEEVVHPCNPNPCPSSHLCQLWSQRRLENCEETPCEETMRSCSTAGGQRSHGSSFSKNCRSCFCFSGETICSKKPCLTPHSSEDERRLFTGLPCSCPHHFVPVCASNGRTYPSACVARCLGFSDQNFQFGRCRLSDPCRGNTPACDTDGLVHSSTCRLLQAGKTLAYLGPCQGSCHAVGPVSEGAPETACSGVPCPPLSPCTAPPSPPQILLNQEQINTFAKVLTTGGSYTSRQPLSQS</sequence>
<dbReference type="GO" id="GO:0005886">
    <property type="term" value="C:plasma membrane"/>
    <property type="evidence" value="ECO:0007669"/>
    <property type="project" value="UniProtKB-SubCell"/>
</dbReference>
<keyword evidence="10" id="KW-1015">Disulfide bond</keyword>
<evidence type="ECO:0000256" key="8">
    <source>
        <dbReference type="ARBA" id="ARBA00022900"/>
    </source>
</evidence>
<comment type="caution">
    <text evidence="16">The sequence shown here is derived from an EMBL/GenBank/DDBJ whole genome shotgun (WGS) entry which is preliminary data.</text>
</comment>
<dbReference type="SUPFAM" id="SSF100895">
    <property type="entry name" value="Kazal-type serine protease inhibitors"/>
    <property type="match status" value="2"/>
</dbReference>
<dbReference type="OrthoDB" id="5956770at2759"/>
<keyword evidence="2" id="KW-1003">Cell membrane</keyword>
<dbReference type="GO" id="GO:0008191">
    <property type="term" value="F:metalloendopeptidase inhibitor activity"/>
    <property type="evidence" value="ECO:0007669"/>
    <property type="project" value="InterPro"/>
</dbReference>
<dbReference type="GO" id="GO:0016055">
    <property type="term" value="P:Wnt signaling pathway"/>
    <property type="evidence" value="ECO:0007669"/>
    <property type="project" value="UniProtKB-KW"/>
</dbReference>